<organism evidence="2 3">
    <name type="scientific">Aspergillus candidus</name>
    <dbReference type="NCBI Taxonomy" id="41067"/>
    <lineage>
        <taxon>Eukaryota</taxon>
        <taxon>Fungi</taxon>
        <taxon>Dikarya</taxon>
        <taxon>Ascomycota</taxon>
        <taxon>Pezizomycotina</taxon>
        <taxon>Eurotiomycetes</taxon>
        <taxon>Eurotiomycetidae</taxon>
        <taxon>Eurotiales</taxon>
        <taxon>Aspergillaceae</taxon>
        <taxon>Aspergillus</taxon>
        <taxon>Aspergillus subgen. Circumdati</taxon>
    </lineage>
</organism>
<accession>A0A2I2FJR7</accession>
<reference evidence="2 3" key="1">
    <citation type="submission" date="2017-12" db="EMBL/GenBank/DDBJ databases">
        <authorList>
            <consortium name="DOE Joint Genome Institute"/>
            <person name="Haridas S."/>
            <person name="Kjaerbolling I."/>
            <person name="Vesth T.C."/>
            <person name="Frisvad J.C."/>
            <person name="Nybo J.L."/>
            <person name="Theobald S."/>
            <person name="Kuo A."/>
            <person name="Bowyer P."/>
            <person name="Matsuda Y."/>
            <person name="Mondo S."/>
            <person name="Lyhne E.K."/>
            <person name="Kogle M.E."/>
            <person name="Clum A."/>
            <person name="Lipzen A."/>
            <person name="Salamov A."/>
            <person name="Ngan C.Y."/>
            <person name="Daum C."/>
            <person name="Chiniquy J."/>
            <person name="Barry K."/>
            <person name="LaButti K."/>
            <person name="Simmons B.A."/>
            <person name="Magnuson J.K."/>
            <person name="Mortensen U.H."/>
            <person name="Larsen T.O."/>
            <person name="Grigoriev I.V."/>
            <person name="Baker S.E."/>
            <person name="Andersen M.R."/>
            <person name="Nordberg H.P."/>
            <person name="Cantor M.N."/>
            <person name="Hua S.X."/>
        </authorList>
    </citation>
    <scope>NUCLEOTIDE SEQUENCE [LARGE SCALE GENOMIC DNA]</scope>
    <source>
        <strain evidence="2 3">CBS 102.13</strain>
    </source>
</reference>
<dbReference type="EMBL" id="KZ559123">
    <property type="protein sequence ID" value="PLB40860.1"/>
    <property type="molecule type" value="Genomic_DNA"/>
</dbReference>
<keyword evidence="3" id="KW-1185">Reference proteome</keyword>
<evidence type="ECO:0000313" key="3">
    <source>
        <dbReference type="Proteomes" id="UP000234585"/>
    </source>
</evidence>
<protein>
    <recommendedName>
        <fullName evidence="4">Calcofluor white hypersensitive protein</fullName>
    </recommendedName>
</protein>
<feature type="region of interest" description="Disordered" evidence="1">
    <location>
        <begin position="44"/>
        <end position="106"/>
    </location>
</feature>
<gene>
    <name evidence="2" type="ORF">BDW47DRAFT_100968</name>
</gene>
<evidence type="ECO:0000256" key="1">
    <source>
        <dbReference type="SAM" id="MobiDB-lite"/>
    </source>
</evidence>
<sequence>MSKSRAPLYGGLAAFAGIGYYLYQAGGDANKAGDKIRVDVEKARHQLPHSEKSAEKAGAELGSNVDKAAKEARARATTDAQEGIHKLDEMRHDATAKTREGIDQLDKTVEEKAAEAKGKVSGWFGK</sequence>
<evidence type="ECO:0008006" key="4">
    <source>
        <dbReference type="Google" id="ProtNLM"/>
    </source>
</evidence>
<evidence type="ECO:0000313" key="2">
    <source>
        <dbReference type="EMBL" id="PLB40860.1"/>
    </source>
</evidence>
<dbReference type="OrthoDB" id="5355126at2759"/>
<feature type="compositionally biased region" description="Basic and acidic residues" evidence="1">
    <location>
        <begin position="44"/>
        <end position="58"/>
    </location>
</feature>
<feature type="compositionally biased region" description="Basic and acidic residues" evidence="1">
    <location>
        <begin position="67"/>
        <end position="106"/>
    </location>
</feature>
<dbReference type="Proteomes" id="UP000234585">
    <property type="component" value="Unassembled WGS sequence"/>
</dbReference>
<name>A0A2I2FJR7_ASPCN</name>
<dbReference type="GeneID" id="36518725"/>
<dbReference type="AlphaFoldDB" id="A0A2I2FJR7"/>
<proteinExistence type="predicted"/>
<dbReference type="RefSeq" id="XP_024674872.1">
    <property type="nucleotide sequence ID" value="XM_024811565.1"/>
</dbReference>